<feature type="region of interest" description="Disordered" evidence="1">
    <location>
        <begin position="37"/>
        <end position="59"/>
    </location>
</feature>
<evidence type="ECO:0000313" key="3">
    <source>
        <dbReference type="Proteomes" id="UP000247417"/>
    </source>
</evidence>
<name>A0A318QQR8_9PROT</name>
<sequence>MPDNPMEEKTTPGHLCSESALKMVPGQIETAVAYGARPLASSGQEAGSRQKRDDRSNFCLDTPTSHPYIDFHEDCRETSRCPAAHSGSGPAAYRPAWFLGRWSGADT</sequence>
<comment type="caution">
    <text evidence="2">The sequence shown here is derived from an EMBL/GenBank/DDBJ whole genome shotgun (WGS) entry which is preliminary data.</text>
</comment>
<accession>A0A318QQR8</accession>
<dbReference type="Proteomes" id="UP000247417">
    <property type="component" value="Unassembled WGS sequence"/>
</dbReference>
<gene>
    <name evidence="2" type="ORF">CFR80_14445</name>
</gene>
<protein>
    <submittedName>
        <fullName evidence="2">Uncharacterized protein</fullName>
    </submittedName>
</protein>
<dbReference type="EMBL" id="NKTX01000061">
    <property type="protein sequence ID" value="PYD79808.1"/>
    <property type="molecule type" value="Genomic_DNA"/>
</dbReference>
<reference evidence="2 3" key="1">
    <citation type="submission" date="2017-07" db="EMBL/GenBank/DDBJ databases">
        <title>A draft genome sequence of Komagataeibacter oboediens LMG 18849.</title>
        <authorList>
            <person name="Skraban J."/>
            <person name="Cleenwerck I."/>
            <person name="Vandamme P."/>
            <person name="Trcek J."/>
        </authorList>
    </citation>
    <scope>NUCLEOTIDE SEQUENCE [LARGE SCALE GENOMIC DNA]</scope>
    <source>
        <strain evidence="2 3">LMG 18849</strain>
    </source>
</reference>
<dbReference type="AlphaFoldDB" id="A0A318QQR8"/>
<proteinExistence type="predicted"/>
<evidence type="ECO:0000313" key="2">
    <source>
        <dbReference type="EMBL" id="PYD79808.1"/>
    </source>
</evidence>
<evidence type="ECO:0000256" key="1">
    <source>
        <dbReference type="SAM" id="MobiDB-lite"/>
    </source>
</evidence>
<organism evidence="2 3">
    <name type="scientific">Komagataeibacter oboediens</name>
    <dbReference type="NCBI Taxonomy" id="65958"/>
    <lineage>
        <taxon>Bacteria</taxon>
        <taxon>Pseudomonadati</taxon>
        <taxon>Pseudomonadota</taxon>
        <taxon>Alphaproteobacteria</taxon>
        <taxon>Acetobacterales</taxon>
        <taxon>Acetobacteraceae</taxon>
        <taxon>Komagataeibacter</taxon>
    </lineage>
</organism>